<evidence type="ECO:0000313" key="2">
    <source>
        <dbReference type="Proteomes" id="UP001198200"/>
    </source>
</evidence>
<comment type="caution">
    <text evidence="1">The sequence shown here is derived from an EMBL/GenBank/DDBJ whole genome shotgun (WGS) entry which is preliminary data.</text>
</comment>
<sequence length="98" mass="11028">MFHFGKKKSSVPELVLSAKNIELYRGPLSDIPLSEKTILATCMDLYKDPQPCYIHRGAARQYLVAKLTDMITNGTPDFALLEEYTGIEPIDHAELTKD</sequence>
<reference evidence="1 2" key="1">
    <citation type="submission" date="2021-10" db="EMBL/GenBank/DDBJ databases">
        <title>Anaerobic single-cell dispensing facilitates the cultivation of human gut bacteria.</title>
        <authorList>
            <person name="Afrizal A."/>
        </authorList>
    </citation>
    <scope>NUCLEOTIDE SEQUENCE [LARGE SCALE GENOMIC DNA]</scope>
    <source>
        <strain evidence="1 2">CLA-AA-H224</strain>
    </source>
</reference>
<dbReference type="Proteomes" id="UP001198200">
    <property type="component" value="Unassembled WGS sequence"/>
</dbReference>
<name>A0AAE3E3T0_9FIRM</name>
<evidence type="ECO:0000313" key="1">
    <source>
        <dbReference type="EMBL" id="MCC2221113.1"/>
    </source>
</evidence>
<proteinExistence type="predicted"/>
<keyword evidence="2" id="KW-1185">Reference proteome</keyword>
<accession>A0AAE3E3T0</accession>
<dbReference type="EMBL" id="JAJEQN010000010">
    <property type="protein sequence ID" value="MCC2221113.1"/>
    <property type="molecule type" value="Genomic_DNA"/>
</dbReference>
<dbReference type="RefSeq" id="WP_308731462.1">
    <property type="nucleotide sequence ID" value="NZ_JAJEQN010000010.1"/>
</dbReference>
<dbReference type="AlphaFoldDB" id="A0AAE3E3T0"/>
<protein>
    <submittedName>
        <fullName evidence="1">Uncharacterized protein</fullName>
    </submittedName>
</protein>
<gene>
    <name evidence="1" type="ORF">LKD48_05550</name>
</gene>
<organism evidence="1 2">
    <name type="scientific">Anthropogastromicrobium aceti</name>
    <dbReference type="NCBI Taxonomy" id="2981768"/>
    <lineage>
        <taxon>Bacteria</taxon>
        <taxon>Bacillati</taxon>
        <taxon>Bacillota</taxon>
        <taxon>Clostridia</taxon>
        <taxon>Lachnospirales</taxon>
        <taxon>Lachnospiraceae</taxon>
        <taxon>Anthropogastromicrobium</taxon>
    </lineage>
</organism>